<evidence type="ECO:0000313" key="5">
    <source>
        <dbReference type="Proteomes" id="UP000593567"/>
    </source>
</evidence>
<dbReference type="Pfam" id="PF11027">
    <property type="entry name" value="DUF2615"/>
    <property type="match status" value="1"/>
</dbReference>
<proteinExistence type="predicted"/>
<keyword evidence="3" id="KW-0812">Transmembrane</keyword>
<name>A0A7J7J6B0_BUGNE</name>
<feature type="region of interest" description="Disordered" evidence="2">
    <location>
        <begin position="114"/>
        <end position="136"/>
    </location>
</feature>
<feature type="transmembrane region" description="Helical" evidence="3">
    <location>
        <begin position="87"/>
        <end position="105"/>
    </location>
</feature>
<dbReference type="AlphaFoldDB" id="A0A7J7J6B0"/>
<keyword evidence="3" id="KW-1133">Transmembrane helix</keyword>
<accession>A0A7J7J6B0</accession>
<dbReference type="OrthoDB" id="10054061at2759"/>
<dbReference type="PANTHER" id="PTHR31019">
    <property type="entry name" value="SMALL INTEGRAL MEMBRANE PROTEIN 14"/>
    <property type="match status" value="1"/>
</dbReference>
<dbReference type="InterPro" id="IPR020309">
    <property type="entry name" value="Smim-14"/>
</dbReference>
<comment type="caution">
    <text evidence="4">The sequence shown here is derived from an EMBL/GenBank/DDBJ whole genome shotgun (WGS) entry which is preliminary data.</text>
</comment>
<evidence type="ECO:0000313" key="4">
    <source>
        <dbReference type="EMBL" id="KAF6020968.1"/>
    </source>
</evidence>
<sequence>MSYKASTAALLNINCLFYPFRNKPVSTPCVFKMSDLDPCECVWSHEHAMRRLINMLRNSQDACTDNECLTSPLGLQPDAATDGSNSTLMMIMVAWLLIAAVLFLFRPASMRQQTDAKGHQGNNDGSRGPPAPPAVNVLKNIYSNST</sequence>
<reference evidence="4" key="1">
    <citation type="submission" date="2020-06" db="EMBL/GenBank/DDBJ databases">
        <title>Draft genome of Bugula neritina, a colonial animal packing powerful symbionts and potential medicines.</title>
        <authorList>
            <person name="Rayko M."/>
        </authorList>
    </citation>
    <scope>NUCLEOTIDE SEQUENCE [LARGE SCALE GENOMIC DNA]</scope>
    <source>
        <strain evidence="4">Kwan_BN1</strain>
    </source>
</reference>
<dbReference type="PANTHER" id="PTHR31019:SF1">
    <property type="entry name" value="SMALL INTEGRAL MEMBRANE PROTEIN 14"/>
    <property type="match status" value="1"/>
</dbReference>
<keyword evidence="5" id="KW-1185">Reference proteome</keyword>
<evidence type="ECO:0000256" key="2">
    <source>
        <dbReference type="SAM" id="MobiDB-lite"/>
    </source>
</evidence>
<evidence type="ECO:0000256" key="3">
    <source>
        <dbReference type="SAM" id="Phobius"/>
    </source>
</evidence>
<evidence type="ECO:0000256" key="1">
    <source>
        <dbReference type="ARBA" id="ARBA00017902"/>
    </source>
</evidence>
<dbReference type="Proteomes" id="UP000593567">
    <property type="component" value="Unassembled WGS sequence"/>
</dbReference>
<keyword evidence="3" id="KW-0472">Membrane</keyword>
<dbReference type="GO" id="GO:0005783">
    <property type="term" value="C:endoplasmic reticulum"/>
    <property type="evidence" value="ECO:0007669"/>
    <property type="project" value="TreeGrafter"/>
</dbReference>
<dbReference type="EMBL" id="VXIV02003140">
    <property type="protein sequence ID" value="KAF6020968.1"/>
    <property type="molecule type" value="Genomic_DNA"/>
</dbReference>
<protein>
    <recommendedName>
        <fullName evidence="1">Small integral membrane protein 14</fullName>
    </recommendedName>
</protein>
<gene>
    <name evidence="4" type="ORF">EB796_020771</name>
</gene>
<feature type="compositionally biased region" description="Polar residues" evidence="2">
    <location>
        <begin position="114"/>
        <end position="125"/>
    </location>
</feature>
<organism evidence="4 5">
    <name type="scientific">Bugula neritina</name>
    <name type="common">Brown bryozoan</name>
    <name type="synonym">Sertularia neritina</name>
    <dbReference type="NCBI Taxonomy" id="10212"/>
    <lineage>
        <taxon>Eukaryota</taxon>
        <taxon>Metazoa</taxon>
        <taxon>Spiralia</taxon>
        <taxon>Lophotrochozoa</taxon>
        <taxon>Bryozoa</taxon>
        <taxon>Gymnolaemata</taxon>
        <taxon>Cheilostomatida</taxon>
        <taxon>Flustrina</taxon>
        <taxon>Buguloidea</taxon>
        <taxon>Bugulidae</taxon>
        <taxon>Bugula</taxon>
    </lineage>
</organism>